<name>A0A0A8ZIQ6_ARUDO</name>
<evidence type="ECO:0000313" key="1">
    <source>
        <dbReference type="EMBL" id="JAD38681.1"/>
    </source>
</evidence>
<protein>
    <submittedName>
        <fullName evidence="1">Uncharacterized protein</fullName>
    </submittedName>
</protein>
<dbReference type="EMBL" id="GBRH01259214">
    <property type="protein sequence ID" value="JAD38681.1"/>
    <property type="molecule type" value="Transcribed_RNA"/>
</dbReference>
<sequence length="18" mass="2061">MIARNPDSQKSIFEALKI</sequence>
<proteinExistence type="predicted"/>
<accession>A0A0A8ZIQ6</accession>
<organism evidence="1">
    <name type="scientific">Arundo donax</name>
    <name type="common">Giant reed</name>
    <name type="synonym">Donax arundinaceus</name>
    <dbReference type="NCBI Taxonomy" id="35708"/>
    <lineage>
        <taxon>Eukaryota</taxon>
        <taxon>Viridiplantae</taxon>
        <taxon>Streptophyta</taxon>
        <taxon>Embryophyta</taxon>
        <taxon>Tracheophyta</taxon>
        <taxon>Spermatophyta</taxon>
        <taxon>Magnoliopsida</taxon>
        <taxon>Liliopsida</taxon>
        <taxon>Poales</taxon>
        <taxon>Poaceae</taxon>
        <taxon>PACMAD clade</taxon>
        <taxon>Arundinoideae</taxon>
        <taxon>Arundineae</taxon>
        <taxon>Arundo</taxon>
    </lineage>
</organism>
<reference evidence="1" key="2">
    <citation type="journal article" date="2015" name="Data Brief">
        <title>Shoot transcriptome of the giant reed, Arundo donax.</title>
        <authorList>
            <person name="Barrero R.A."/>
            <person name="Guerrero F.D."/>
            <person name="Moolhuijzen P."/>
            <person name="Goolsby J.A."/>
            <person name="Tidwell J."/>
            <person name="Bellgard S.E."/>
            <person name="Bellgard M.I."/>
        </authorList>
    </citation>
    <scope>NUCLEOTIDE SEQUENCE</scope>
    <source>
        <tissue evidence="1">Shoot tissue taken approximately 20 cm above the soil surface</tissue>
    </source>
</reference>
<dbReference type="AlphaFoldDB" id="A0A0A8ZIQ6"/>
<reference evidence="1" key="1">
    <citation type="submission" date="2014-09" db="EMBL/GenBank/DDBJ databases">
        <authorList>
            <person name="Magalhaes I.L.F."/>
            <person name="Oliveira U."/>
            <person name="Santos F.R."/>
            <person name="Vidigal T.H.D.A."/>
            <person name="Brescovit A.D."/>
            <person name="Santos A.J."/>
        </authorList>
    </citation>
    <scope>NUCLEOTIDE SEQUENCE</scope>
    <source>
        <tissue evidence="1">Shoot tissue taken approximately 20 cm above the soil surface</tissue>
    </source>
</reference>